<feature type="non-terminal residue" evidence="2">
    <location>
        <position position="1"/>
    </location>
</feature>
<dbReference type="InterPro" id="IPR001633">
    <property type="entry name" value="EAL_dom"/>
</dbReference>
<dbReference type="GO" id="GO:0071111">
    <property type="term" value="F:cyclic-guanylate-specific phosphodiesterase activity"/>
    <property type="evidence" value="ECO:0007669"/>
    <property type="project" value="InterPro"/>
</dbReference>
<accession>X1G5L8</accession>
<dbReference type="InterPro" id="IPR035919">
    <property type="entry name" value="EAL_sf"/>
</dbReference>
<sequence length="91" mass="10112">AAMNEAADERAEMRQKLGAALTSNEFVMYYQPLVDVRDGTVAMVEALVRWRRDDGELMTAAEFIGYAVETGQMRALGRTVLDLVDEGITQL</sequence>
<dbReference type="AlphaFoldDB" id="X1G5L8"/>
<reference evidence="2" key="1">
    <citation type="journal article" date="2014" name="Front. Microbiol.">
        <title>High frequency of phylogenetically diverse reductive dehalogenase-homologous genes in deep subseafloor sedimentary metagenomes.</title>
        <authorList>
            <person name="Kawai M."/>
            <person name="Futagami T."/>
            <person name="Toyoda A."/>
            <person name="Takaki Y."/>
            <person name="Nishi S."/>
            <person name="Hori S."/>
            <person name="Arai W."/>
            <person name="Tsubouchi T."/>
            <person name="Morono Y."/>
            <person name="Uchiyama I."/>
            <person name="Ito T."/>
            <person name="Fujiyama A."/>
            <person name="Inagaki F."/>
            <person name="Takami H."/>
        </authorList>
    </citation>
    <scope>NUCLEOTIDE SEQUENCE</scope>
    <source>
        <strain evidence="2">Expedition CK06-06</strain>
    </source>
</reference>
<organism evidence="2">
    <name type="scientific">marine sediment metagenome</name>
    <dbReference type="NCBI Taxonomy" id="412755"/>
    <lineage>
        <taxon>unclassified sequences</taxon>
        <taxon>metagenomes</taxon>
        <taxon>ecological metagenomes</taxon>
    </lineage>
</organism>
<gene>
    <name evidence="2" type="ORF">S03H2_26670</name>
</gene>
<dbReference type="PANTHER" id="PTHR33121">
    <property type="entry name" value="CYCLIC DI-GMP PHOSPHODIESTERASE PDEF"/>
    <property type="match status" value="1"/>
</dbReference>
<evidence type="ECO:0000259" key="1">
    <source>
        <dbReference type="PROSITE" id="PS50883"/>
    </source>
</evidence>
<dbReference type="Gene3D" id="3.20.20.450">
    <property type="entry name" value="EAL domain"/>
    <property type="match status" value="1"/>
</dbReference>
<protein>
    <recommendedName>
        <fullName evidence="1">EAL domain-containing protein</fullName>
    </recommendedName>
</protein>
<evidence type="ECO:0000313" key="2">
    <source>
        <dbReference type="EMBL" id="GAH53216.1"/>
    </source>
</evidence>
<dbReference type="EMBL" id="BARU01015573">
    <property type="protein sequence ID" value="GAH53216.1"/>
    <property type="molecule type" value="Genomic_DNA"/>
</dbReference>
<dbReference type="PANTHER" id="PTHR33121:SF70">
    <property type="entry name" value="SIGNALING PROTEIN YKOW"/>
    <property type="match status" value="1"/>
</dbReference>
<proteinExistence type="predicted"/>
<dbReference type="PROSITE" id="PS50883">
    <property type="entry name" value="EAL"/>
    <property type="match status" value="1"/>
</dbReference>
<dbReference type="SUPFAM" id="SSF141868">
    <property type="entry name" value="EAL domain-like"/>
    <property type="match status" value="1"/>
</dbReference>
<name>X1G5L8_9ZZZZ</name>
<dbReference type="InterPro" id="IPR050706">
    <property type="entry name" value="Cyclic-di-GMP_PDE-like"/>
</dbReference>
<dbReference type="Pfam" id="PF00563">
    <property type="entry name" value="EAL"/>
    <property type="match status" value="1"/>
</dbReference>
<feature type="non-terminal residue" evidence="2">
    <location>
        <position position="91"/>
    </location>
</feature>
<feature type="domain" description="EAL" evidence="1">
    <location>
        <begin position="10"/>
        <end position="91"/>
    </location>
</feature>
<comment type="caution">
    <text evidence="2">The sequence shown here is derived from an EMBL/GenBank/DDBJ whole genome shotgun (WGS) entry which is preliminary data.</text>
</comment>